<name>A0ABW4PQN7_9ACTN</name>
<protein>
    <submittedName>
        <fullName evidence="1">Uncharacterized protein</fullName>
    </submittedName>
</protein>
<keyword evidence="2" id="KW-1185">Reference proteome</keyword>
<evidence type="ECO:0000313" key="2">
    <source>
        <dbReference type="Proteomes" id="UP001597365"/>
    </source>
</evidence>
<dbReference type="EMBL" id="JBHUFU010000015">
    <property type="protein sequence ID" value="MFD1832440.1"/>
    <property type="molecule type" value="Genomic_DNA"/>
</dbReference>
<reference evidence="2" key="1">
    <citation type="journal article" date="2019" name="Int. J. Syst. Evol. Microbiol.">
        <title>The Global Catalogue of Microorganisms (GCM) 10K type strain sequencing project: providing services to taxonomists for standard genome sequencing and annotation.</title>
        <authorList>
            <consortium name="The Broad Institute Genomics Platform"/>
            <consortium name="The Broad Institute Genome Sequencing Center for Infectious Disease"/>
            <person name="Wu L."/>
            <person name="Ma J."/>
        </authorList>
    </citation>
    <scope>NUCLEOTIDE SEQUENCE [LARGE SCALE GENOMIC DNA]</scope>
    <source>
        <strain evidence="2">CGMCC 4.7455</strain>
    </source>
</reference>
<evidence type="ECO:0000313" key="1">
    <source>
        <dbReference type="EMBL" id="MFD1832440.1"/>
    </source>
</evidence>
<organism evidence="1 2">
    <name type="scientific">Streptomyces desertarenae</name>
    <dbReference type="NCBI Taxonomy" id="2666184"/>
    <lineage>
        <taxon>Bacteria</taxon>
        <taxon>Bacillati</taxon>
        <taxon>Actinomycetota</taxon>
        <taxon>Actinomycetes</taxon>
        <taxon>Kitasatosporales</taxon>
        <taxon>Streptomycetaceae</taxon>
        <taxon>Streptomyces</taxon>
    </lineage>
</organism>
<accession>A0ABW4PQN7</accession>
<gene>
    <name evidence="1" type="ORF">ACFSJS_22735</name>
</gene>
<proteinExistence type="predicted"/>
<comment type="caution">
    <text evidence="1">The sequence shown here is derived from an EMBL/GenBank/DDBJ whole genome shotgun (WGS) entry which is preliminary data.</text>
</comment>
<dbReference type="Proteomes" id="UP001597365">
    <property type="component" value="Unassembled WGS sequence"/>
</dbReference>
<dbReference type="RefSeq" id="WP_380903346.1">
    <property type="nucleotide sequence ID" value="NZ_JBHUFU010000015.1"/>
</dbReference>
<sequence>MTAAGTAALARELDATQTALITTQRVIAQHIADGLAVGGAAADLARSLATELAVAGVPIDRHIARATERSGW</sequence>